<name>R7SH93_FOMME</name>
<evidence type="ECO:0000313" key="2">
    <source>
        <dbReference type="Proteomes" id="UP000053630"/>
    </source>
</evidence>
<protein>
    <submittedName>
        <fullName evidence="1">Uncharacterized protein</fullName>
    </submittedName>
</protein>
<accession>R7SH93</accession>
<keyword evidence="2" id="KW-1185">Reference proteome</keyword>
<dbReference type="Proteomes" id="UP000053630">
    <property type="component" value="Unassembled WGS sequence"/>
</dbReference>
<dbReference type="AlphaFoldDB" id="R7SH93"/>
<evidence type="ECO:0000313" key="1">
    <source>
        <dbReference type="EMBL" id="EJC97662.1"/>
    </source>
</evidence>
<proteinExistence type="predicted"/>
<dbReference type="GeneID" id="18675885"/>
<dbReference type="OrthoDB" id="3249523at2759"/>
<dbReference type="EMBL" id="JH717986">
    <property type="protein sequence ID" value="EJC97662.1"/>
    <property type="molecule type" value="Genomic_DNA"/>
</dbReference>
<organism evidence="1 2">
    <name type="scientific">Fomitiporia mediterranea (strain MF3/22)</name>
    <name type="common">Grapevine white-rot fungus</name>
    <dbReference type="NCBI Taxonomy" id="694068"/>
    <lineage>
        <taxon>Eukaryota</taxon>
        <taxon>Fungi</taxon>
        <taxon>Dikarya</taxon>
        <taxon>Basidiomycota</taxon>
        <taxon>Agaricomycotina</taxon>
        <taxon>Agaricomycetes</taxon>
        <taxon>Hymenochaetales</taxon>
        <taxon>Hymenochaetaceae</taxon>
        <taxon>Fomitiporia</taxon>
    </lineage>
</organism>
<reference evidence="2" key="1">
    <citation type="journal article" date="2012" name="Science">
        <title>The Paleozoic origin of enzymatic lignin decomposition reconstructed from 31 fungal genomes.</title>
        <authorList>
            <person name="Floudas D."/>
            <person name="Binder M."/>
            <person name="Riley R."/>
            <person name="Barry K."/>
            <person name="Blanchette R.A."/>
            <person name="Henrissat B."/>
            <person name="Martinez A.T."/>
            <person name="Otillar R."/>
            <person name="Spatafora J.W."/>
            <person name="Yadav J.S."/>
            <person name="Aerts A."/>
            <person name="Benoit I."/>
            <person name="Boyd A."/>
            <person name="Carlson A."/>
            <person name="Copeland A."/>
            <person name="Coutinho P.M."/>
            <person name="de Vries R.P."/>
            <person name="Ferreira P."/>
            <person name="Findley K."/>
            <person name="Foster B."/>
            <person name="Gaskell J."/>
            <person name="Glotzer D."/>
            <person name="Gorecki P."/>
            <person name="Heitman J."/>
            <person name="Hesse C."/>
            <person name="Hori C."/>
            <person name="Igarashi K."/>
            <person name="Jurgens J.A."/>
            <person name="Kallen N."/>
            <person name="Kersten P."/>
            <person name="Kohler A."/>
            <person name="Kuees U."/>
            <person name="Kumar T.K.A."/>
            <person name="Kuo A."/>
            <person name="LaButti K."/>
            <person name="Larrondo L.F."/>
            <person name="Lindquist E."/>
            <person name="Ling A."/>
            <person name="Lombard V."/>
            <person name="Lucas S."/>
            <person name="Lundell T."/>
            <person name="Martin R."/>
            <person name="McLaughlin D.J."/>
            <person name="Morgenstern I."/>
            <person name="Morin E."/>
            <person name="Murat C."/>
            <person name="Nagy L.G."/>
            <person name="Nolan M."/>
            <person name="Ohm R.A."/>
            <person name="Patyshakuliyeva A."/>
            <person name="Rokas A."/>
            <person name="Ruiz-Duenas F.J."/>
            <person name="Sabat G."/>
            <person name="Salamov A."/>
            <person name="Samejima M."/>
            <person name="Schmutz J."/>
            <person name="Slot J.C."/>
            <person name="St John F."/>
            <person name="Stenlid J."/>
            <person name="Sun H."/>
            <person name="Sun S."/>
            <person name="Syed K."/>
            <person name="Tsang A."/>
            <person name="Wiebenga A."/>
            <person name="Young D."/>
            <person name="Pisabarro A."/>
            <person name="Eastwood D.C."/>
            <person name="Martin F."/>
            <person name="Cullen D."/>
            <person name="Grigoriev I.V."/>
            <person name="Hibbett D.S."/>
        </authorList>
    </citation>
    <scope>NUCLEOTIDE SEQUENCE [LARGE SCALE GENOMIC DNA]</scope>
    <source>
        <strain evidence="2">MF3/22</strain>
    </source>
</reference>
<gene>
    <name evidence="1" type="ORF">FOMMEDRAFT_162683</name>
</gene>
<dbReference type="KEGG" id="fme:FOMMEDRAFT_162683"/>
<sequence>MTGREQDFSTKNYRIISPPKRKERYASSNNSGLLALWRLDNNPKHTGSTDTDLYSFRIRVQILIIVNSIPSAGQPMHISLLLRFAGSTSQSASDGVDFVIRPKKTQYPVDEITNSFEAMDTHFLRHRNLLLAIITPRRQQIRDFYETDVSLAAMVCAITETKLVALNLTLRAFPLRATDNCPSAQEIFSSVLSINGTELFHQSFICADGKFTTNATTSSSVFSSIPTGRRSLLETRGTIECEDRQTMGECRCGEEYGPNPPAVSDCSLLLDSITSAGGSDRTFTVPPNGLERIVLQTCELAFINMQDIAIEYCWDDFHFIGEQALLQCITDDEENGVVSGLCISTGNQYNVQLGASVIFG</sequence>
<dbReference type="RefSeq" id="XP_007272080.1">
    <property type="nucleotide sequence ID" value="XM_007272018.1"/>
</dbReference>